<gene>
    <name evidence="7" type="ORF">DSCA_39110</name>
</gene>
<evidence type="ECO:0000313" key="7">
    <source>
        <dbReference type="EMBL" id="BBO69981.1"/>
    </source>
</evidence>
<evidence type="ECO:0000256" key="5">
    <source>
        <dbReference type="ARBA" id="ARBA00023136"/>
    </source>
</evidence>
<keyword evidence="3 6" id="KW-0812">Transmembrane</keyword>
<dbReference type="OrthoDB" id="5518164at2"/>
<dbReference type="RefSeq" id="WP_155317968.1">
    <property type="nucleotide sequence ID" value="NZ_AP021874.1"/>
</dbReference>
<evidence type="ECO:0000256" key="1">
    <source>
        <dbReference type="ARBA" id="ARBA00004651"/>
    </source>
</evidence>
<keyword evidence="8" id="KW-1185">Reference proteome</keyword>
<sequence length="129" mass="14372">MTTAPPVRELQKSYGTKAMALAIGIGLVFLIFGQKAVCRGLVLGALFSTINFVLMAQTLHLKLNHDRSKASLSALGNILFRYTFMAVPLFLAIKFPRFDLVATVTGLFMVQTVILADHLSRHFLFSWRK</sequence>
<feature type="transmembrane region" description="Helical" evidence="6">
    <location>
        <begin position="72"/>
        <end position="93"/>
    </location>
</feature>
<evidence type="ECO:0000256" key="4">
    <source>
        <dbReference type="ARBA" id="ARBA00022989"/>
    </source>
</evidence>
<dbReference type="InterPro" id="IPR005598">
    <property type="entry name" value="ATP_synth_I"/>
</dbReference>
<dbReference type="KEGG" id="dalk:DSCA_39110"/>
<keyword evidence="5 6" id="KW-0472">Membrane</keyword>
<organism evidence="7 8">
    <name type="scientific">Desulfosarcina alkanivorans</name>
    <dbReference type="NCBI Taxonomy" id="571177"/>
    <lineage>
        <taxon>Bacteria</taxon>
        <taxon>Pseudomonadati</taxon>
        <taxon>Thermodesulfobacteriota</taxon>
        <taxon>Desulfobacteria</taxon>
        <taxon>Desulfobacterales</taxon>
        <taxon>Desulfosarcinaceae</taxon>
        <taxon>Desulfosarcina</taxon>
    </lineage>
</organism>
<accession>A0A5K7YSL6</accession>
<comment type="subcellular location">
    <subcellularLocation>
        <location evidence="1">Cell membrane</location>
        <topology evidence="1">Multi-pass membrane protein</topology>
    </subcellularLocation>
</comment>
<evidence type="ECO:0000256" key="3">
    <source>
        <dbReference type="ARBA" id="ARBA00022692"/>
    </source>
</evidence>
<evidence type="ECO:0000256" key="2">
    <source>
        <dbReference type="ARBA" id="ARBA00022475"/>
    </source>
</evidence>
<dbReference type="EMBL" id="AP021874">
    <property type="protein sequence ID" value="BBO69981.1"/>
    <property type="molecule type" value="Genomic_DNA"/>
</dbReference>
<feature type="transmembrane region" description="Helical" evidence="6">
    <location>
        <begin position="14"/>
        <end position="33"/>
    </location>
</feature>
<feature type="transmembrane region" description="Helical" evidence="6">
    <location>
        <begin position="100"/>
        <end position="119"/>
    </location>
</feature>
<proteinExistence type="predicted"/>
<dbReference type="GO" id="GO:0005886">
    <property type="term" value="C:plasma membrane"/>
    <property type="evidence" value="ECO:0007669"/>
    <property type="project" value="UniProtKB-SubCell"/>
</dbReference>
<evidence type="ECO:0008006" key="9">
    <source>
        <dbReference type="Google" id="ProtNLM"/>
    </source>
</evidence>
<keyword evidence="4 6" id="KW-1133">Transmembrane helix</keyword>
<evidence type="ECO:0000256" key="6">
    <source>
        <dbReference type="SAM" id="Phobius"/>
    </source>
</evidence>
<protein>
    <recommendedName>
        <fullName evidence="9">ATP synthase subunit I</fullName>
    </recommendedName>
</protein>
<dbReference type="AlphaFoldDB" id="A0A5K7YSL6"/>
<dbReference type="Proteomes" id="UP000427906">
    <property type="component" value="Chromosome"/>
</dbReference>
<reference evidence="7 8" key="1">
    <citation type="submission" date="2019-11" db="EMBL/GenBank/DDBJ databases">
        <title>Comparative genomics of hydrocarbon-degrading Desulfosarcina strains.</title>
        <authorList>
            <person name="Watanabe M."/>
            <person name="Kojima H."/>
            <person name="Fukui M."/>
        </authorList>
    </citation>
    <scope>NUCLEOTIDE SEQUENCE [LARGE SCALE GENOMIC DNA]</scope>
    <source>
        <strain evidence="7 8">PL12</strain>
    </source>
</reference>
<evidence type="ECO:0000313" key="8">
    <source>
        <dbReference type="Proteomes" id="UP000427906"/>
    </source>
</evidence>
<name>A0A5K7YSL6_9BACT</name>
<dbReference type="Pfam" id="PF03899">
    <property type="entry name" value="ATP-synt_I"/>
    <property type="match status" value="1"/>
</dbReference>
<feature type="transmembrane region" description="Helical" evidence="6">
    <location>
        <begin position="40"/>
        <end position="60"/>
    </location>
</feature>
<keyword evidence="2" id="KW-1003">Cell membrane</keyword>